<dbReference type="SUPFAM" id="SSF54909">
    <property type="entry name" value="Dimeric alpha+beta barrel"/>
    <property type="match status" value="1"/>
</dbReference>
<dbReference type="STRING" id="463040.CAL15_22100"/>
<dbReference type="Gene3D" id="3.30.70.100">
    <property type="match status" value="1"/>
</dbReference>
<dbReference type="RefSeq" id="WP_086080467.1">
    <property type="nucleotide sequence ID" value="NZ_CP021111.1"/>
</dbReference>
<dbReference type="KEGG" id="bgm:CAL15_22100"/>
<dbReference type="PANTHER" id="PTHR37811:SF2">
    <property type="entry name" value="ABM DOMAIN-CONTAINING PROTEIN"/>
    <property type="match status" value="1"/>
</dbReference>
<dbReference type="AlphaFoldDB" id="A0A1W6ZHN6"/>
<feature type="domain" description="ABM" evidence="2">
    <location>
        <begin position="1"/>
        <end position="71"/>
    </location>
</feature>
<dbReference type="PANTHER" id="PTHR37811">
    <property type="entry name" value="BLL5343 PROTEIN"/>
    <property type="match status" value="1"/>
</dbReference>
<gene>
    <name evidence="3" type="ORF">CAL15_22100</name>
</gene>
<sequence>MFSVMFEVHPRPEQWDAYLANARLLRPELERVDGFIDNVRYRSLTRDGWLLSLSGWRDEKSVVRWRTQMKHHMVQQRGRSEIMLDYHLRVGEIVSDTQPPPGYTLQQQRLDETEVGAGTAIAMVDARRSSAWTNGANAQDIARMLGLRDDMPGLVSWDVLDAVLAPGDVILFMCLKDQAAAEACVRTMALPEGARLRTVRVVRDYGMYDRREAPQYHPEAPSRSRHTPPAS</sequence>
<dbReference type="GO" id="GO:0004497">
    <property type="term" value="F:monooxygenase activity"/>
    <property type="evidence" value="ECO:0007669"/>
    <property type="project" value="UniProtKB-KW"/>
</dbReference>
<evidence type="ECO:0000313" key="4">
    <source>
        <dbReference type="Proteomes" id="UP000194161"/>
    </source>
</evidence>
<keyword evidence="4" id="KW-1185">Reference proteome</keyword>
<keyword evidence="3" id="KW-0503">Monooxygenase</keyword>
<dbReference type="Proteomes" id="UP000194161">
    <property type="component" value="Chromosome"/>
</dbReference>
<keyword evidence="3" id="KW-0560">Oxidoreductase</keyword>
<dbReference type="EMBL" id="CP021111">
    <property type="protein sequence ID" value="ARP96819.1"/>
    <property type="molecule type" value="Genomic_DNA"/>
</dbReference>
<evidence type="ECO:0000256" key="1">
    <source>
        <dbReference type="SAM" id="MobiDB-lite"/>
    </source>
</evidence>
<accession>A0A1W6ZHN6</accession>
<evidence type="ECO:0000313" key="3">
    <source>
        <dbReference type="EMBL" id="ARP96819.1"/>
    </source>
</evidence>
<dbReference type="InterPro" id="IPR007138">
    <property type="entry name" value="ABM_dom"/>
</dbReference>
<dbReference type="OrthoDB" id="9797060at2"/>
<proteinExistence type="predicted"/>
<dbReference type="InterPro" id="IPR052936">
    <property type="entry name" value="Jasmonate_Hydroxylase-like"/>
</dbReference>
<organism evidence="3 4">
    <name type="scientific">Bordetella genomosp. 13</name>
    <dbReference type="NCBI Taxonomy" id="463040"/>
    <lineage>
        <taxon>Bacteria</taxon>
        <taxon>Pseudomonadati</taxon>
        <taxon>Pseudomonadota</taxon>
        <taxon>Betaproteobacteria</taxon>
        <taxon>Burkholderiales</taxon>
        <taxon>Alcaligenaceae</taxon>
        <taxon>Bordetella</taxon>
    </lineage>
</organism>
<dbReference type="InterPro" id="IPR011008">
    <property type="entry name" value="Dimeric_a/b-barrel"/>
</dbReference>
<protein>
    <submittedName>
        <fullName evidence="3">Antibiotic biosynthesis monooxygenase</fullName>
    </submittedName>
</protein>
<reference evidence="3 4" key="1">
    <citation type="submission" date="2017-05" db="EMBL/GenBank/DDBJ databases">
        <title>Complete and WGS of Bordetella genogroups.</title>
        <authorList>
            <person name="Spilker T."/>
            <person name="LiPuma J."/>
        </authorList>
    </citation>
    <scope>NUCLEOTIDE SEQUENCE [LARGE SCALE GENOMIC DNA]</scope>
    <source>
        <strain evidence="3 4">AU7206</strain>
    </source>
</reference>
<evidence type="ECO:0000259" key="2">
    <source>
        <dbReference type="Pfam" id="PF03992"/>
    </source>
</evidence>
<name>A0A1W6ZHN6_9BORD</name>
<feature type="region of interest" description="Disordered" evidence="1">
    <location>
        <begin position="212"/>
        <end position="231"/>
    </location>
</feature>
<dbReference type="Pfam" id="PF03992">
    <property type="entry name" value="ABM"/>
    <property type="match status" value="1"/>
</dbReference>